<protein>
    <submittedName>
        <fullName evidence="1">Uncharacterized protein</fullName>
    </submittedName>
</protein>
<dbReference type="PANTHER" id="PTHR33240">
    <property type="entry name" value="OS08G0508500 PROTEIN"/>
    <property type="match status" value="1"/>
</dbReference>
<sequence length="166" mass="18535">MTLNKLHYVVIHGRPRISPITFTRNDLEGIYMPHIDPLVVTLEIANITVKRILIDGGNIVEILYWDAFQKMRLKESDLRKCYAPLVAFEGIRLTAKGIINLPIKAGDKIASVDFLVPCKGTPGSKLVLGDRKKSTTEEKGKTVIPEHVSIEEYVPSKQQVVEDGAK</sequence>
<proteinExistence type="predicted"/>
<dbReference type="Proteomes" id="UP000027120">
    <property type="component" value="Unassembled WGS sequence"/>
</dbReference>
<organism evidence="1 2">
    <name type="scientific">Citrus sinensis</name>
    <name type="common">Sweet orange</name>
    <name type="synonym">Citrus aurantium var. sinensis</name>
    <dbReference type="NCBI Taxonomy" id="2711"/>
    <lineage>
        <taxon>Eukaryota</taxon>
        <taxon>Viridiplantae</taxon>
        <taxon>Streptophyta</taxon>
        <taxon>Embryophyta</taxon>
        <taxon>Tracheophyta</taxon>
        <taxon>Spermatophyta</taxon>
        <taxon>Magnoliopsida</taxon>
        <taxon>eudicotyledons</taxon>
        <taxon>Gunneridae</taxon>
        <taxon>Pentapetalae</taxon>
        <taxon>rosids</taxon>
        <taxon>malvids</taxon>
        <taxon>Sapindales</taxon>
        <taxon>Rutaceae</taxon>
        <taxon>Aurantioideae</taxon>
        <taxon>Citrus</taxon>
    </lineage>
</organism>
<accession>A0A067DSA5</accession>
<keyword evidence="2" id="KW-1185">Reference proteome</keyword>
<evidence type="ECO:0000313" key="2">
    <source>
        <dbReference type="Proteomes" id="UP000027120"/>
    </source>
</evidence>
<dbReference type="EMBL" id="KK785539">
    <property type="protein sequence ID" value="KDO41922.1"/>
    <property type="molecule type" value="Genomic_DNA"/>
</dbReference>
<gene>
    <name evidence="1" type="ORF">CISIN_1g038980mg</name>
</gene>
<reference evidence="1 2" key="1">
    <citation type="submission" date="2014-04" db="EMBL/GenBank/DDBJ databases">
        <authorList>
            <consortium name="International Citrus Genome Consortium"/>
            <person name="Gmitter F."/>
            <person name="Chen C."/>
            <person name="Farmerie W."/>
            <person name="Harkins T."/>
            <person name="Desany B."/>
            <person name="Mohiuddin M."/>
            <person name="Kodira C."/>
            <person name="Borodovsky M."/>
            <person name="Lomsadze A."/>
            <person name="Burns P."/>
            <person name="Jenkins J."/>
            <person name="Prochnik S."/>
            <person name="Shu S."/>
            <person name="Chapman J."/>
            <person name="Pitluck S."/>
            <person name="Schmutz J."/>
            <person name="Rokhsar D."/>
        </authorList>
    </citation>
    <scope>NUCLEOTIDE SEQUENCE</scope>
</reference>
<name>A0A067DSA5_CITSI</name>
<dbReference type="PANTHER" id="PTHR33240:SF17">
    <property type="entry name" value="EUKARYOTIC PEPTIDE CHAIN RELEASE FACTOR GTP-BINDING SUBUNIT-LIKE"/>
    <property type="match status" value="1"/>
</dbReference>
<dbReference type="AlphaFoldDB" id="A0A067DSA5"/>
<evidence type="ECO:0000313" key="1">
    <source>
        <dbReference type="EMBL" id="KDO41922.1"/>
    </source>
</evidence>